<keyword evidence="3" id="KW-1185">Reference proteome</keyword>
<evidence type="ECO:0008006" key="4">
    <source>
        <dbReference type="Google" id="ProtNLM"/>
    </source>
</evidence>
<sequence length="142" mass="14236">MRVSVLTCGGRELASLDAAPGWGLHDVLAALPEGAAAPGCHRSLLLGGAELREGTTLAELGASAGAALTLVVTPPLHVLCACADAQGRLWDLGSGRCVQSLRGHAAPVKSAVASPDGRQVLTRGTTAQQSSGVLPRGSARGR</sequence>
<comment type="caution">
    <text evidence="2">The sequence shown here is derived from an EMBL/GenBank/DDBJ whole genome shotgun (WGS) entry which is preliminary data.</text>
</comment>
<protein>
    <recommendedName>
        <fullName evidence="4">Ubiquitin-like domain-containing protein</fullName>
    </recommendedName>
</protein>
<evidence type="ECO:0000313" key="2">
    <source>
        <dbReference type="EMBL" id="CAK0789605.1"/>
    </source>
</evidence>
<evidence type="ECO:0000256" key="1">
    <source>
        <dbReference type="SAM" id="MobiDB-lite"/>
    </source>
</evidence>
<dbReference type="InterPro" id="IPR015943">
    <property type="entry name" value="WD40/YVTN_repeat-like_dom_sf"/>
</dbReference>
<name>A0ABN9PA05_9DINO</name>
<accession>A0ABN9PA05</accession>
<dbReference type="Proteomes" id="UP001189429">
    <property type="component" value="Unassembled WGS sequence"/>
</dbReference>
<evidence type="ECO:0000313" key="3">
    <source>
        <dbReference type="Proteomes" id="UP001189429"/>
    </source>
</evidence>
<feature type="region of interest" description="Disordered" evidence="1">
    <location>
        <begin position="108"/>
        <end position="142"/>
    </location>
</feature>
<dbReference type="Gene3D" id="2.130.10.10">
    <property type="entry name" value="YVTN repeat-like/Quinoprotein amine dehydrogenase"/>
    <property type="match status" value="1"/>
</dbReference>
<proteinExistence type="predicted"/>
<organism evidence="2 3">
    <name type="scientific">Prorocentrum cordatum</name>
    <dbReference type="NCBI Taxonomy" id="2364126"/>
    <lineage>
        <taxon>Eukaryota</taxon>
        <taxon>Sar</taxon>
        <taxon>Alveolata</taxon>
        <taxon>Dinophyceae</taxon>
        <taxon>Prorocentrales</taxon>
        <taxon>Prorocentraceae</taxon>
        <taxon>Prorocentrum</taxon>
    </lineage>
</organism>
<gene>
    <name evidence="2" type="ORF">PCOR1329_LOCUS1133</name>
</gene>
<feature type="compositionally biased region" description="Polar residues" evidence="1">
    <location>
        <begin position="122"/>
        <end position="132"/>
    </location>
</feature>
<dbReference type="SUPFAM" id="SSF50978">
    <property type="entry name" value="WD40 repeat-like"/>
    <property type="match status" value="1"/>
</dbReference>
<dbReference type="EMBL" id="CAUYUJ010000270">
    <property type="protein sequence ID" value="CAK0789605.1"/>
    <property type="molecule type" value="Genomic_DNA"/>
</dbReference>
<reference evidence="2" key="1">
    <citation type="submission" date="2023-10" db="EMBL/GenBank/DDBJ databases">
        <authorList>
            <person name="Chen Y."/>
            <person name="Shah S."/>
            <person name="Dougan E. K."/>
            <person name="Thang M."/>
            <person name="Chan C."/>
        </authorList>
    </citation>
    <scope>NUCLEOTIDE SEQUENCE [LARGE SCALE GENOMIC DNA]</scope>
</reference>
<dbReference type="InterPro" id="IPR036322">
    <property type="entry name" value="WD40_repeat_dom_sf"/>
</dbReference>